<dbReference type="InterPro" id="IPR051551">
    <property type="entry name" value="Autotransporter_adhesion"/>
</dbReference>
<feature type="domain" description="Autotransporter" evidence="2">
    <location>
        <begin position="767"/>
        <end position="1049"/>
    </location>
</feature>
<gene>
    <name evidence="3" type="ORF">W911_03480</name>
</gene>
<feature type="compositionally biased region" description="Polar residues" evidence="1">
    <location>
        <begin position="750"/>
        <end position="768"/>
    </location>
</feature>
<dbReference type="InterPro" id="IPR005546">
    <property type="entry name" value="Autotransporte_beta"/>
</dbReference>
<feature type="region of interest" description="Disordered" evidence="1">
    <location>
        <begin position="748"/>
        <end position="768"/>
    </location>
</feature>
<dbReference type="PROSITE" id="PS51208">
    <property type="entry name" value="AUTOTRANSPORTER"/>
    <property type="match status" value="1"/>
</dbReference>
<name>V5SAL8_9HYPH</name>
<evidence type="ECO:0000259" key="2">
    <source>
        <dbReference type="PROSITE" id="PS51208"/>
    </source>
</evidence>
<dbReference type="Proteomes" id="UP000018542">
    <property type="component" value="Chromosome"/>
</dbReference>
<proteinExistence type="predicted"/>
<dbReference type="SUPFAM" id="SSF103515">
    <property type="entry name" value="Autotransporter"/>
    <property type="match status" value="1"/>
</dbReference>
<dbReference type="GO" id="GO:0019867">
    <property type="term" value="C:outer membrane"/>
    <property type="evidence" value="ECO:0007669"/>
    <property type="project" value="InterPro"/>
</dbReference>
<dbReference type="Gene3D" id="2.160.20.20">
    <property type="match status" value="1"/>
</dbReference>
<dbReference type="NCBIfam" id="TIGR01414">
    <property type="entry name" value="autotrans_barl"/>
    <property type="match status" value="1"/>
</dbReference>
<dbReference type="PATRIC" id="fig|1029756.8.peg.726"/>
<dbReference type="InterPro" id="IPR011050">
    <property type="entry name" value="Pectin_lyase_fold/virulence"/>
</dbReference>
<dbReference type="RefSeq" id="WP_023786110.1">
    <property type="nucleotide sequence ID" value="NC_022997.1"/>
</dbReference>
<dbReference type="EMBL" id="CP006912">
    <property type="protein sequence ID" value="AHB47688.1"/>
    <property type="molecule type" value="Genomic_DNA"/>
</dbReference>
<dbReference type="OrthoDB" id="6053567at2"/>
<dbReference type="KEGG" id="hni:W911_03480"/>
<dbReference type="InterPro" id="IPR043990">
    <property type="entry name" value="AC_1"/>
</dbReference>
<dbReference type="Pfam" id="PF03797">
    <property type="entry name" value="Autotransporter"/>
    <property type="match status" value="1"/>
</dbReference>
<dbReference type="PANTHER" id="PTHR35037">
    <property type="entry name" value="C-TERMINAL REGION OF AIDA-LIKE PROTEIN"/>
    <property type="match status" value="1"/>
</dbReference>
<dbReference type="SUPFAM" id="SSF51126">
    <property type="entry name" value="Pectin lyase-like"/>
    <property type="match status" value="1"/>
</dbReference>
<dbReference type="Pfam" id="PF18883">
    <property type="entry name" value="AC_1"/>
    <property type="match status" value="1"/>
</dbReference>
<organism evidence="3 4">
    <name type="scientific">Hyphomicrobium nitrativorans NL23</name>
    <dbReference type="NCBI Taxonomy" id="1029756"/>
    <lineage>
        <taxon>Bacteria</taxon>
        <taxon>Pseudomonadati</taxon>
        <taxon>Pseudomonadota</taxon>
        <taxon>Alphaproteobacteria</taxon>
        <taxon>Hyphomicrobiales</taxon>
        <taxon>Hyphomicrobiaceae</taxon>
        <taxon>Hyphomicrobium</taxon>
    </lineage>
</organism>
<dbReference type="AlphaFoldDB" id="V5SAL8"/>
<accession>V5SAL8</accession>
<evidence type="ECO:0000256" key="1">
    <source>
        <dbReference type="SAM" id="MobiDB-lite"/>
    </source>
</evidence>
<reference evidence="3 4" key="1">
    <citation type="journal article" date="2014" name="Genome Announc.">
        <title>Complete Genome Sequence of Hyphomicrobium nitrativorans Strain NL23, a Denitrifying Bacterium Isolated from Biofilm of a Methanol-Fed Denitrification System Treating Seawater at the Montreal Biodome.</title>
        <authorList>
            <person name="Martineau C."/>
            <person name="Villeneuve C."/>
            <person name="Mauffrey F."/>
            <person name="Villemur R."/>
        </authorList>
    </citation>
    <scope>NUCLEOTIDE SEQUENCE [LARGE SCALE GENOMIC DNA]</scope>
    <source>
        <strain evidence="3">NL23</strain>
    </source>
</reference>
<dbReference type="HOGENOM" id="CLU_002551_3_0_5"/>
<protein>
    <submittedName>
        <fullName evidence="3">Autotransporter</fullName>
    </submittedName>
</protein>
<evidence type="ECO:0000313" key="3">
    <source>
        <dbReference type="EMBL" id="AHB47688.1"/>
    </source>
</evidence>
<keyword evidence="4" id="KW-1185">Reference proteome</keyword>
<evidence type="ECO:0000313" key="4">
    <source>
        <dbReference type="Proteomes" id="UP000018542"/>
    </source>
</evidence>
<dbReference type="Gene3D" id="2.40.128.130">
    <property type="entry name" value="Autotransporter beta-domain"/>
    <property type="match status" value="1"/>
</dbReference>
<dbReference type="InterPro" id="IPR012332">
    <property type="entry name" value="Autotransporter_pectin_lyase_C"/>
</dbReference>
<dbReference type="CDD" id="cd01344">
    <property type="entry name" value="PL2_Passenger_AT"/>
    <property type="match status" value="1"/>
</dbReference>
<dbReference type="InterPro" id="IPR036709">
    <property type="entry name" value="Autotransporte_beta_dom_sf"/>
</dbReference>
<dbReference type="SMART" id="SM00869">
    <property type="entry name" value="Autotransporter"/>
    <property type="match status" value="1"/>
</dbReference>
<dbReference type="PANTHER" id="PTHR35037:SF3">
    <property type="entry name" value="C-TERMINAL REGION OF AIDA-LIKE PROTEIN"/>
    <property type="match status" value="1"/>
</dbReference>
<dbReference type="InterPro" id="IPR006315">
    <property type="entry name" value="OM_autotransptr_brl_dom"/>
</dbReference>
<sequence>MRISTDAGVCRNIALRLLSSAAIIPSVALVIGLQTARPAIAGSCTPGPTSVCSGAGSGADVTQNINLGSPVEITTTAGFGLDITDGGDGFSIVGLGGVTFTDNFASIITTNGSYGIFAENTVSGTLSIVSTGTLIATGGDGIRTYNDGADTLVRVHDTEGDGNGINVDHQGSGSVHIISTGQATGHTLNGIYGYVWSGTSMTVEAVDTQGAHEGIFARNGTSGALVVTSTGQATGTSGRGILADNIVGSTDVTVSAVNTHGGDMGIRVNHYGTGFLEVNSTGTASGGLSGLSTLGTASSTTATINAADTDGGGWGIYAIHEGAGPITVTSTGTAIGHGGAGIVVQTGTGSSGLNLTAHNARGGQHGIQTDHNSAAGTPGNTAAIVVTGHILGGTGYGITTASTAGVLTTIDVQAGALVESNSGNAIANDDGDSAIVIADGGTVNGRVSLGFGNDTITLRGSLSGITVLDGGGGGTDVLNLSDAAHVVHAGSAIQNWSAINLDNSRVTLTEGGVTVGTPGDMTTGIFLRNGSTLDGSQDNFSLNGNMSLAAGTQFIASGNGSGTNAISGNVVNAGLISAAGGGAGDRIRIAGDYAGNGGTIVLETRLGDDTSPTDKLEIAGGTSGTSTVRVTNANGPGAATNEGIEIIKIAGASHGVFALQGDYQFKGAPAIVGGAYAYRLEKGNASESETNNWYLRSELYDTTDPRYRPDASLYQPGASAYEAYPHALLGLNTLSTLQQRVGNRAWMNDSGLSHENQGGPAPSQSGSTARHAGVWARVEGARNRIDPHSATAGKRFDQTVFKAQAGVDGPVFQNSESTLQGGITAHYSQGVINTHSEHGDGRIATSGYGLGGTLTWYGYDGLYIDGQAQGTWYQSELSSLLASRTLAADNDAFGYTFSLESGHRASFGSGWSITPQAQLVYSNVDFDTFVDVFGAPVSLDRGASLQGRLGLTLAHETSWRDVNGQTSRAQTYGIANIYHEFLDGSRVDVADTRFHFKQDRVWGGLGAGSTYSWRDDAYSLYAEALVNTSLASVSESYSLQGKAGGRMRW</sequence>
<dbReference type="STRING" id="1029756.W911_03480"/>